<evidence type="ECO:0000313" key="7">
    <source>
        <dbReference type="EMBL" id="KAF4370763.1"/>
    </source>
</evidence>
<dbReference type="InterPro" id="IPR044759">
    <property type="entry name" value="bZIP_RF2"/>
</dbReference>
<evidence type="ECO:0000256" key="5">
    <source>
        <dbReference type="SAM" id="MobiDB-lite"/>
    </source>
</evidence>
<evidence type="ECO:0000313" key="8">
    <source>
        <dbReference type="EMBL" id="KAF4387528.1"/>
    </source>
</evidence>
<dbReference type="PROSITE" id="PS50217">
    <property type="entry name" value="BZIP"/>
    <property type="match status" value="1"/>
</dbReference>
<name>A0A7J6GXV9_CANSA</name>
<feature type="region of interest" description="Disordered" evidence="5">
    <location>
        <begin position="1"/>
        <end position="32"/>
    </location>
</feature>
<evidence type="ECO:0000256" key="3">
    <source>
        <dbReference type="ARBA" id="ARBA00023242"/>
    </source>
</evidence>
<feature type="coiled-coil region" evidence="4">
    <location>
        <begin position="184"/>
        <end position="239"/>
    </location>
</feature>
<keyword evidence="3" id="KW-0539">Nucleus</keyword>
<evidence type="ECO:0000313" key="9">
    <source>
        <dbReference type="Proteomes" id="UP000525078"/>
    </source>
</evidence>
<dbReference type="EMBL" id="JAATIP010000038">
    <property type="protein sequence ID" value="KAF4387528.1"/>
    <property type="molecule type" value="Genomic_DNA"/>
</dbReference>
<evidence type="ECO:0000256" key="1">
    <source>
        <dbReference type="ARBA" id="ARBA00023015"/>
    </source>
</evidence>
<dbReference type="Proteomes" id="UP000525078">
    <property type="component" value="Unassembled WGS sequence"/>
</dbReference>
<keyword evidence="4" id="KW-0175">Coiled coil</keyword>
<proteinExistence type="predicted"/>
<dbReference type="PANTHER" id="PTHR46391">
    <property type="entry name" value="BASIC LEUCINE ZIPPER 34"/>
    <property type="match status" value="1"/>
</dbReference>
<dbReference type="EMBL" id="JAATIQ010000202">
    <property type="protein sequence ID" value="KAF4370763.1"/>
    <property type="molecule type" value="Genomic_DNA"/>
</dbReference>
<dbReference type="SMART" id="SM00338">
    <property type="entry name" value="BRLZ"/>
    <property type="match status" value="1"/>
</dbReference>
<accession>A0A7J6GXV9</accession>
<dbReference type="PROSITE" id="PS00036">
    <property type="entry name" value="BZIP_BASIC"/>
    <property type="match status" value="1"/>
</dbReference>
<dbReference type="GO" id="GO:0003700">
    <property type="term" value="F:DNA-binding transcription factor activity"/>
    <property type="evidence" value="ECO:0007669"/>
    <property type="project" value="InterPro"/>
</dbReference>
<dbReference type="GO" id="GO:0045893">
    <property type="term" value="P:positive regulation of DNA-templated transcription"/>
    <property type="evidence" value="ECO:0007669"/>
    <property type="project" value="TreeGrafter"/>
</dbReference>
<organism evidence="8 9">
    <name type="scientific">Cannabis sativa</name>
    <name type="common">Hemp</name>
    <name type="synonym">Marijuana</name>
    <dbReference type="NCBI Taxonomy" id="3483"/>
    <lineage>
        <taxon>Eukaryota</taxon>
        <taxon>Viridiplantae</taxon>
        <taxon>Streptophyta</taxon>
        <taxon>Embryophyta</taxon>
        <taxon>Tracheophyta</taxon>
        <taxon>Spermatophyta</taxon>
        <taxon>Magnoliopsida</taxon>
        <taxon>eudicotyledons</taxon>
        <taxon>Gunneridae</taxon>
        <taxon>Pentapetalae</taxon>
        <taxon>rosids</taxon>
        <taxon>fabids</taxon>
        <taxon>Rosales</taxon>
        <taxon>Cannabaceae</taxon>
        <taxon>Cannabis</taxon>
    </lineage>
</organism>
<keyword evidence="1" id="KW-0805">Transcription regulation</keyword>
<gene>
    <name evidence="8" type="ORF">F8388_011676</name>
    <name evidence="7" type="ORF">G4B88_030483</name>
</gene>
<dbReference type="Pfam" id="PF00170">
    <property type="entry name" value="bZIP_1"/>
    <property type="match status" value="1"/>
</dbReference>
<dbReference type="PANTHER" id="PTHR46391:SF13">
    <property type="entry name" value="ACTIVATOR OF SPOMIN LUC3"/>
    <property type="match status" value="1"/>
</dbReference>
<keyword evidence="2" id="KW-0804">Transcription</keyword>
<sequence>MEEKGPFGGVEPYWKNKRPFEDNHNDDDDDDDDELSKILMMNKGISSLPVWKKAHLMDYFGDGGVGSSSNEVPTKAFNTNITASSTTTNTLFSNLINENQGPKVAELIPSFCNTKESLDNRANDIQFRLGHNIDPNMDPRKMKRIISNRASSQRSRMKKAQYISDMENTVKALKCQILSLYPRVESYAKEYQLLQLEHNKLTHQISVYKDQDLLGQMEIEKNTTEVNRLRVLYKQQQQQLYEQQQHFQASSMAHHEGNLSMNQIMSNFNTQPTEIFPHHPNPDIEFEGNNINGITRNYNPNQDQSTRSMMVGNTIALQHDDDHHVEDQTRVQSWMSTTTNFIKEPKQHDHHDIETNIQFYKNHFRSTPEYA</sequence>
<dbReference type="AlphaFoldDB" id="A0A7J6GXV9"/>
<evidence type="ECO:0000313" key="10">
    <source>
        <dbReference type="Proteomes" id="UP000583929"/>
    </source>
</evidence>
<dbReference type="InterPro" id="IPR046347">
    <property type="entry name" value="bZIP_sf"/>
</dbReference>
<dbReference type="Proteomes" id="UP000583929">
    <property type="component" value="Unassembled WGS sequence"/>
</dbReference>
<evidence type="ECO:0000256" key="2">
    <source>
        <dbReference type="ARBA" id="ARBA00023163"/>
    </source>
</evidence>
<feature type="domain" description="BZIP" evidence="6">
    <location>
        <begin position="138"/>
        <end position="201"/>
    </location>
</feature>
<dbReference type="CDD" id="cd14703">
    <property type="entry name" value="bZIP_plant_RF2"/>
    <property type="match status" value="1"/>
</dbReference>
<dbReference type="GO" id="GO:0005634">
    <property type="term" value="C:nucleus"/>
    <property type="evidence" value="ECO:0007669"/>
    <property type="project" value="TreeGrafter"/>
</dbReference>
<dbReference type="InterPro" id="IPR004827">
    <property type="entry name" value="bZIP"/>
</dbReference>
<dbReference type="Gene3D" id="1.20.5.170">
    <property type="match status" value="1"/>
</dbReference>
<dbReference type="GO" id="GO:0003677">
    <property type="term" value="F:DNA binding"/>
    <property type="evidence" value="ECO:0007669"/>
    <property type="project" value="TreeGrafter"/>
</dbReference>
<dbReference type="SUPFAM" id="SSF57959">
    <property type="entry name" value="Leucine zipper domain"/>
    <property type="match status" value="1"/>
</dbReference>
<comment type="caution">
    <text evidence="8">The sequence shown here is derived from an EMBL/GenBank/DDBJ whole genome shotgun (WGS) entry which is preliminary data.</text>
</comment>
<reference evidence="9 10" key="1">
    <citation type="journal article" date="2020" name="bioRxiv">
        <title>Sequence and annotation of 42 cannabis genomes reveals extensive copy number variation in cannabinoid synthesis and pathogen resistance genes.</title>
        <authorList>
            <person name="Mckernan K.J."/>
            <person name="Helbert Y."/>
            <person name="Kane L.T."/>
            <person name="Ebling H."/>
            <person name="Zhang L."/>
            <person name="Liu B."/>
            <person name="Eaton Z."/>
            <person name="Mclaughlin S."/>
            <person name="Kingan S."/>
            <person name="Baybayan P."/>
            <person name="Concepcion G."/>
            <person name="Jordan M."/>
            <person name="Riva A."/>
            <person name="Barbazuk W."/>
            <person name="Harkins T."/>
        </authorList>
    </citation>
    <scope>NUCLEOTIDE SEQUENCE [LARGE SCALE GENOMIC DNA]</scope>
    <source>
        <strain evidence="9 10">cv. Jamaican Lion 4</strain>
        <strain evidence="7">Father</strain>
        <strain evidence="8">Mother</strain>
        <tissue evidence="8">Leaf</tissue>
    </source>
</reference>
<keyword evidence="10" id="KW-1185">Reference proteome</keyword>
<evidence type="ECO:0000256" key="4">
    <source>
        <dbReference type="SAM" id="Coils"/>
    </source>
</evidence>
<protein>
    <recommendedName>
        <fullName evidence="6">BZIP domain-containing protein</fullName>
    </recommendedName>
</protein>
<dbReference type="InterPro" id="IPR052483">
    <property type="entry name" value="bZIP_transcription_regulators"/>
</dbReference>
<evidence type="ECO:0000259" key="6">
    <source>
        <dbReference type="PROSITE" id="PS50217"/>
    </source>
</evidence>